<dbReference type="PROSITE" id="PS51352">
    <property type="entry name" value="THIOREDOXIN_2"/>
    <property type="match status" value="1"/>
</dbReference>
<keyword evidence="3 9" id="KW-0732">Signal</keyword>
<evidence type="ECO:0000256" key="9">
    <source>
        <dbReference type="SAM" id="SignalP"/>
    </source>
</evidence>
<dbReference type="InterPro" id="IPR036774">
    <property type="entry name" value="ERV/ALR_sulphydryl_oxid_sf"/>
</dbReference>
<feature type="chain" id="PRO_5004570459" description="Sulfhydryl oxidase" evidence="9">
    <location>
        <begin position="17"/>
        <end position="419"/>
    </location>
</feature>
<dbReference type="Gene3D" id="1.20.120.310">
    <property type="entry name" value="ERV/ALR sulfhydryl oxidase domain"/>
    <property type="match status" value="1"/>
</dbReference>
<name>T0R611_SAPDV</name>
<keyword evidence="2 8" id="KW-0285">Flavoprotein</keyword>
<gene>
    <name evidence="12" type="ORF">SDRG_17180</name>
</gene>
<evidence type="ECO:0000256" key="1">
    <source>
        <dbReference type="ARBA" id="ARBA00001974"/>
    </source>
</evidence>
<evidence type="ECO:0000313" key="13">
    <source>
        <dbReference type="Proteomes" id="UP000030762"/>
    </source>
</evidence>
<dbReference type="OrthoDB" id="72053at2759"/>
<reference evidence="12 13" key="1">
    <citation type="submission" date="2012-04" db="EMBL/GenBank/DDBJ databases">
        <title>The Genome Sequence of Saprolegnia declina VS20.</title>
        <authorList>
            <consortium name="The Broad Institute Genome Sequencing Platform"/>
            <person name="Russ C."/>
            <person name="Nusbaum C."/>
            <person name="Tyler B."/>
            <person name="van West P."/>
            <person name="Dieguez-Uribeondo J."/>
            <person name="de Bruijn I."/>
            <person name="Tripathy S."/>
            <person name="Jiang R."/>
            <person name="Young S.K."/>
            <person name="Zeng Q."/>
            <person name="Gargeya S."/>
            <person name="Fitzgerald M."/>
            <person name="Haas B."/>
            <person name="Abouelleil A."/>
            <person name="Alvarado L."/>
            <person name="Arachchi H.M."/>
            <person name="Berlin A."/>
            <person name="Chapman S.B."/>
            <person name="Goldberg J."/>
            <person name="Griggs A."/>
            <person name="Gujja S."/>
            <person name="Hansen M."/>
            <person name="Howarth C."/>
            <person name="Imamovic A."/>
            <person name="Larimer J."/>
            <person name="McCowen C."/>
            <person name="Montmayeur A."/>
            <person name="Murphy C."/>
            <person name="Neiman D."/>
            <person name="Pearson M."/>
            <person name="Priest M."/>
            <person name="Roberts A."/>
            <person name="Saif S."/>
            <person name="Shea T."/>
            <person name="Sisk P."/>
            <person name="Sykes S."/>
            <person name="Wortman J."/>
            <person name="Nusbaum C."/>
            <person name="Birren B."/>
        </authorList>
    </citation>
    <scope>NUCLEOTIDE SEQUENCE [LARGE SCALE GENOMIC DNA]</scope>
    <source>
        <strain evidence="12 13">VS20</strain>
    </source>
</reference>
<feature type="transmembrane region" description="Helical" evidence="8">
    <location>
        <begin position="385"/>
        <end position="406"/>
    </location>
</feature>
<keyword evidence="13" id="KW-1185">Reference proteome</keyword>
<dbReference type="PROSITE" id="PS00194">
    <property type="entry name" value="THIOREDOXIN_1"/>
    <property type="match status" value="1"/>
</dbReference>
<dbReference type="GeneID" id="19957907"/>
<dbReference type="Pfam" id="PF00085">
    <property type="entry name" value="Thioredoxin"/>
    <property type="match status" value="1"/>
</dbReference>
<proteinExistence type="predicted"/>
<evidence type="ECO:0000256" key="3">
    <source>
        <dbReference type="ARBA" id="ARBA00022729"/>
    </source>
</evidence>
<dbReference type="RefSeq" id="XP_008621639.1">
    <property type="nucleotide sequence ID" value="XM_008623417.1"/>
</dbReference>
<keyword evidence="6" id="KW-1015">Disulfide bond</keyword>
<keyword evidence="7" id="KW-0325">Glycoprotein</keyword>
<dbReference type="PANTHER" id="PTHR22897">
    <property type="entry name" value="QUIESCIN Q6-RELATED SULFHYDRYL OXIDASE"/>
    <property type="match status" value="1"/>
</dbReference>
<feature type="domain" description="ERV/ALR sulfhydryl oxidase" evidence="10">
    <location>
        <begin position="251"/>
        <end position="354"/>
    </location>
</feature>
<comment type="catalytic activity">
    <reaction evidence="8">
        <text>2 R'C(R)SH + O2 = R'C(R)S-S(R)CR' + H2O2</text>
        <dbReference type="Rhea" id="RHEA:17357"/>
        <dbReference type="ChEBI" id="CHEBI:15379"/>
        <dbReference type="ChEBI" id="CHEBI:16240"/>
        <dbReference type="ChEBI" id="CHEBI:16520"/>
        <dbReference type="ChEBI" id="CHEBI:17412"/>
        <dbReference type="EC" id="1.8.3.2"/>
    </reaction>
</comment>
<dbReference type="InterPro" id="IPR017937">
    <property type="entry name" value="Thioredoxin_CS"/>
</dbReference>
<dbReference type="PROSITE" id="PS51324">
    <property type="entry name" value="ERV_ALR"/>
    <property type="match status" value="1"/>
</dbReference>
<organism evidence="12 13">
    <name type="scientific">Saprolegnia diclina (strain VS20)</name>
    <dbReference type="NCBI Taxonomy" id="1156394"/>
    <lineage>
        <taxon>Eukaryota</taxon>
        <taxon>Sar</taxon>
        <taxon>Stramenopiles</taxon>
        <taxon>Oomycota</taxon>
        <taxon>Saprolegniomycetes</taxon>
        <taxon>Saprolegniales</taxon>
        <taxon>Saprolegniaceae</taxon>
        <taxon>Saprolegnia</taxon>
    </lineage>
</organism>
<evidence type="ECO:0000256" key="5">
    <source>
        <dbReference type="ARBA" id="ARBA00023002"/>
    </source>
</evidence>
<accession>T0R611</accession>
<evidence type="ECO:0000256" key="4">
    <source>
        <dbReference type="ARBA" id="ARBA00022827"/>
    </source>
</evidence>
<feature type="signal peptide" evidence="9">
    <location>
        <begin position="1"/>
        <end position="16"/>
    </location>
</feature>
<dbReference type="InterPro" id="IPR017905">
    <property type="entry name" value="ERV/ALR_sulphydryl_oxidase"/>
</dbReference>
<dbReference type="OMA" id="ILVVEEW"/>
<keyword evidence="8" id="KW-1133">Transmembrane helix</keyword>
<evidence type="ECO:0000256" key="7">
    <source>
        <dbReference type="ARBA" id="ARBA00023180"/>
    </source>
</evidence>
<dbReference type="GO" id="GO:0000139">
    <property type="term" value="C:Golgi membrane"/>
    <property type="evidence" value="ECO:0007669"/>
    <property type="project" value="TreeGrafter"/>
</dbReference>
<dbReference type="CDD" id="cd02961">
    <property type="entry name" value="PDI_a_family"/>
    <property type="match status" value="1"/>
</dbReference>
<evidence type="ECO:0000313" key="12">
    <source>
        <dbReference type="EMBL" id="EQC24932.1"/>
    </source>
</evidence>
<dbReference type="GO" id="GO:0005615">
    <property type="term" value="C:extracellular space"/>
    <property type="evidence" value="ECO:0007669"/>
    <property type="project" value="TreeGrafter"/>
</dbReference>
<dbReference type="InParanoid" id="T0R611"/>
<keyword evidence="8" id="KW-0472">Membrane</keyword>
<dbReference type="GO" id="GO:0006457">
    <property type="term" value="P:protein folding"/>
    <property type="evidence" value="ECO:0007669"/>
    <property type="project" value="TreeGrafter"/>
</dbReference>
<feature type="domain" description="Thioredoxin" evidence="11">
    <location>
        <begin position="11"/>
        <end position="135"/>
    </location>
</feature>
<evidence type="ECO:0000259" key="11">
    <source>
        <dbReference type="PROSITE" id="PS51352"/>
    </source>
</evidence>
<dbReference type="Gene3D" id="3.40.30.10">
    <property type="entry name" value="Glutaredoxin"/>
    <property type="match status" value="1"/>
</dbReference>
<protein>
    <recommendedName>
        <fullName evidence="8">Sulfhydryl oxidase</fullName>
        <ecNumber evidence="8">1.8.3.2</ecNumber>
    </recommendedName>
</protein>
<dbReference type="GO" id="GO:0003756">
    <property type="term" value="F:protein disulfide isomerase activity"/>
    <property type="evidence" value="ECO:0007669"/>
    <property type="project" value="TreeGrafter"/>
</dbReference>
<keyword evidence="8" id="KW-0812">Transmembrane</keyword>
<dbReference type="SUPFAM" id="SSF52833">
    <property type="entry name" value="Thioredoxin-like"/>
    <property type="match status" value="1"/>
</dbReference>
<dbReference type="GO" id="GO:0016971">
    <property type="term" value="F:flavin-dependent sulfhydryl oxidase activity"/>
    <property type="evidence" value="ECO:0007669"/>
    <property type="project" value="InterPro"/>
</dbReference>
<keyword evidence="5 8" id="KW-0560">Oxidoreductase</keyword>
<evidence type="ECO:0000256" key="8">
    <source>
        <dbReference type="RuleBase" id="RU371123"/>
    </source>
</evidence>
<dbReference type="EC" id="1.8.3.2" evidence="8"/>
<evidence type="ECO:0000256" key="6">
    <source>
        <dbReference type="ARBA" id="ARBA00023157"/>
    </source>
</evidence>
<dbReference type="SUPFAM" id="SSF69000">
    <property type="entry name" value="FAD-dependent thiol oxidase"/>
    <property type="match status" value="1"/>
</dbReference>
<evidence type="ECO:0000256" key="2">
    <source>
        <dbReference type="ARBA" id="ARBA00022630"/>
    </source>
</evidence>
<dbReference type="InterPro" id="IPR013766">
    <property type="entry name" value="Thioredoxin_domain"/>
</dbReference>
<evidence type="ECO:0000259" key="10">
    <source>
        <dbReference type="PROSITE" id="PS51324"/>
    </source>
</evidence>
<dbReference type="eggNOG" id="KOG1731">
    <property type="taxonomic scope" value="Eukaryota"/>
</dbReference>
<dbReference type="AlphaFoldDB" id="T0R611"/>
<dbReference type="VEuPathDB" id="FungiDB:SDRG_17180"/>
<sequence length="419" mass="46291">MQKIPAALLAVVVAASAPLFPSDHVNVTSMTNATFYALLEGPEPWIIDFYHPYCAHCVEYAVEVTSIAAHFASQRAVRVGAVSCLEAKDLCAAQHMAAFPAIGYYNFGLGRGLNYVDAGAPLLADVVQTVQTLQKGFHPADPKVDHRPLVLQYQPFSPWTRSHDAVAAFLFGLHHHVFYQRATLRPALLAALCEWIHLVADAMTHGSHRRAVLRLHAALRRKTTLEADEWQQLLAQWAASTDDALFHGDGSTYLACTSYNCGLWMLLHRMSLSPAPTRLVPTLQLFMQHFGHCPPCRAFLETYHSIETLEILQHAPRPAIALHMWRLHNAINSIARSAWPSQDECPQCRSTTDWEEAAVLTYLHATFATADAPHLRDATGMAPPWWLPWLGLGAASGAAVAGLICFKSRRPNQSSTKLS</sequence>
<dbReference type="InterPro" id="IPR039798">
    <property type="entry name" value="Sulfhydryl_oxidase"/>
</dbReference>
<comment type="cofactor">
    <cofactor evidence="1 8">
        <name>FAD</name>
        <dbReference type="ChEBI" id="CHEBI:57692"/>
    </cofactor>
</comment>
<dbReference type="EMBL" id="JH767340">
    <property type="protein sequence ID" value="EQC24932.1"/>
    <property type="molecule type" value="Genomic_DNA"/>
</dbReference>
<dbReference type="PANTHER" id="PTHR22897:SF8">
    <property type="entry name" value="SULFHYDRYL OXIDASE"/>
    <property type="match status" value="1"/>
</dbReference>
<dbReference type="Proteomes" id="UP000030762">
    <property type="component" value="Unassembled WGS sequence"/>
</dbReference>
<keyword evidence="4 8" id="KW-0274">FAD</keyword>
<dbReference type="InterPro" id="IPR036249">
    <property type="entry name" value="Thioredoxin-like_sf"/>
</dbReference>